<comment type="caution">
    <text evidence="2">The sequence shown here is derived from an EMBL/GenBank/DDBJ whole genome shotgun (WGS) entry which is preliminary data.</text>
</comment>
<keyword evidence="1" id="KW-0472">Membrane</keyword>
<dbReference type="AlphaFoldDB" id="A0ABD3M1Y8"/>
<keyword evidence="1" id="KW-1133">Transmembrane helix</keyword>
<organism evidence="2 3">
    <name type="scientific">Discostella pseudostelligera</name>
    <dbReference type="NCBI Taxonomy" id="259834"/>
    <lineage>
        <taxon>Eukaryota</taxon>
        <taxon>Sar</taxon>
        <taxon>Stramenopiles</taxon>
        <taxon>Ochrophyta</taxon>
        <taxon>Bacillariophyta</taxon>
        <taxon>Coscinodiscophyceae</taxon>
        <taxon>Thalassiosirophycidae</taxon>
        <taxon>Stephanodiscales</taxon>
        <taxon>Stephanodiscaceae</taxon>
        <taxon>Discostella</taxon>
    </lineage>
</organism>
<protein>
    <submittedName>
        <fullName evidence="2">Uncharacterized protein</fullName>
    </submittedName>
</protein>
<dbReference type="EMBL" id="JALLBG020000244">
    <property type="protein sequence ID" value="KAL3758005.1"/>
    <property type="molecule type" value="Genomic_DNA"/>
</dbReference>
<sequence>MRMPTGKYYACCAGNVHRMTPLSLGAFGEPINVCQFNIRHLSFGGGQNDEADDDDAESNKNNNNNIVYQSSFAFSIMCMFFTILYASFSALIFHNSYTLIEESVADARDELLVNAEGHHMEMNSAPGYIGGDRFGVARSYGKSGGGGGTKPIEVL</sequence>
<evidence type="ECO:0000256" key="1">
    <source>
        <dbReference type="SAM" id="Phobius"/>
    </source>
</evidence>
<keyword evidence="3" id="KW-1185">Reference proteome</keyword>
<dbReference type="Proteomes" id="UP001530293">
    <property type="component" value="Unassembled WGS sequence"/>
</dbReference>
<gene>
    <name evidence="2" type="ORF">ACHAWU_001397</name>
</gene>
<accession>A0ABD3M1Y8</accession>
<keyword evidence="1" id="KW-0812">Transmembrane</keyword>
<proteinExistence type="predicted"/>
<reference evidence="2 3" key="1">
    <citation type="submission" date="2024-10" db="EMBL/GenBank/DDBJ databases">
        <title>Updated reference genomes for cyclostephanoid diatoms.</title>
        <authorList>
            <person name="Roberts W.R."/>
            <person name="Alverson A.J."/>
        </authorList>
    </citation>
    <scope>NUCLEOTIDE SEQUENCE [LARGE SCALE GENOMIC DNA]</scope>
    <source>
        <strain evidence="2 3">AJA232-27</strain>
    </source>
</reference>
<feature type="transmembrane region" description="Helical" evidence="1">
    <location>
        <begin position="72"/>
        <end position="93"/>
    </location>
</feature>
<evidence type="ECO:0000313" key="3">
    <source>
        <dbReference type="Proteomes" id="UP001530293"/>
    </source>
</evidence>
<name>A0ABD3M1Y8_9STRA</name>
<evidence type="ECO:0000313" key="2">
    <source>
        <dbReference type="EMBL" id="KAL3758005.1"/>
    </source>
</evidence>